<accession>A0ABW4TZ53</accession>
<evidence type="ECO:0000313" key="5">
    <source>
        <dbReference type="Proteomes" id="UP001597400"/>
    </source>
</evidence>
<feature type="signal peptide" evidence="2">
    <location>
        <begin position="1"/>
        <end position="19"/>
    </location>
</feature>
<proteinExistence type="predicted"/>
<dbReference type="Proteomes" id="UP001597400">
    <property type="component" value="Unassembled WGS sequence"/>
</dbReference>
<feature type="chain" id="PRO_5046912491" evidence="2">
    <location>
        <begin position="20"/>
        <end position="678"/>
    </location>
</feature>
<dbReference type="Pfam" id="PF12969">
    <property type="entry name" value="DUF3857"/>
    <property type="match status" value="1"/>
</dbReference>
<dbReference type="InterPro" id="IPR038765">
    <property type="entry name" value="Papain-like_cys_pep_sf"/>
</dbReference>
<evidence type="ECO:0000259" key="3">
    <source>
        <dbReference type="Pfam" id="PF12969"/>
    </source>
</evidence>
<dbReference type="RefSeq" id="WP_380930971.1">
    <property type="nucleotide sequence ID" value="NZ_JBHUGS010000004.1"/>
</dbReference>
<feature type="region of interest" description="Disordered" evidence="1">
    <location>
        <begin position="529"/>
        <end position="553"/>
    </location>
</feature>
<dbReference type="EMBL" id="JBHUGS010000004">
    <property type="protein sequence ID" value="MFD1951962.1"/>
    <property type="molecule type" value="Genomic_DNA"/>
</dbReference>
<reference evidence="5" key="1">
    <citation type="journal article" date="2019" name="Int. J. Syst. Evol. Microbiol.">
        <title>The Global Catalogue of Microorganisms (GCM) 10K type strain sequencing project: providing services to taxonomists for standard genome sequencing and annotation.</title>
        <authorList>
            <consortium name="The Broad Institute Genomics Platform"/>
            <consortium name="The Broad Institute Genome Sequencing Center for Infectious Disease"/>
            <person name="Wu L."/>
            <person name="Ma J."/>
        </authorList>
    </citation>
    <scope>NUCLEOTIDE SEQUENCE [LARGE SCALE GENOMIC DNA]</scope>
    <source>
        <strain evidence="5">CGMCC 1.12702</strain>
    </source>
</reference>
<feature type="compositionally biased region" description="Basic and acidic residues" evidence="1">
    <location>
        <begin position="537"/>
        <end position="548"/>
    </location>
</feature>
<evidence type="ECO:0000313" key="4">
    <source>
        <dbReference type="EMBL" id="MFD1951962.1"/>
    </source>
</evidence>
<name>A0ABW4TZ53_9SPHN</name>
<keyword evidence="5" id="KW-1185">Reference proteome</keyword>
<gene>
    <name evidence="4" type="ORF">ACFSGX_14410</name>
</gene>
<dbReference type="InterPro" id="IPR024618">
    <property type="entry name" value="DUF3857"/>
</dbReference>
<evidence type="ECO:0000256" key="2">
    <source>
        <dbReference type="SAM" id="SignalP"/>
    </source>
</evidence>
<comment type="caution">
    <text evidence="4">The sequence shown here is derived from an EMBL/GenBank/DDBJ whole genome shotgun (WGS) entry which is preliminary data.</text>
</comment>
<feature type="domain" description="DUF3857" evidence="3">
    <location>
        <begin position="64"/>
        <end position="200"/>
    </location>
</feature>
<organism evidence="4 5">
    <name type="scientific">Sphingomonas arantia</name>
    <dbReference type="NCBI Taxonomy" id="1460676"/>
    <lineage>
        <taxon>Bacteria</taxon>
        <taxon>Pseudomonadati</taxon>
        <taxon>Pseudomonadota</taxon>
        <taxon>Alphaproteobacteria</taxon>
        <taxon>Sphingomonadales</taxon>
        <taxon>Sphingomonadaceae</taxon>
        <taxon>Sphingomonas</taxon>
    </lineage>
</organism>
<sequence>MRITLLALASVLISTPGDAQPQQVRRGPAPAWASSSELLPVPDTVSGPVFIRRQDLEVHLSDQGQAQYLGSRIRILQPSALQLGNISIAWDPAAGAPIVHDIKVFRENQVVDVLKGTAFEILRREDQLEAAKLDGTLTAVLRVPDLRVGDELEVRLTTFANDRTLGHNESGLLMLTPSPSPGRYRLGLSWEPRQKPNLKSTADMTSAMTISEHSVNFRFDNPATLSAPKDAPARYQWQRAIEYSDFSDWPAVSRHFSPLFTKASTLAPNSAVKREAARIAAANTRPLDRAAAALKLVQQDVRYIYVGLNGGNLIPASADETWQRRYGDCKGKTTLLLALLGELGVDAEPVLVNSSGNDDGLDQRLPLPQLFDHVLVRARIDGATYWLDGTLPQVALPGARPVFPVNWVLPLTAGGTGIEKLGWQPATTPDEISLFEIDARAGFDKPARIVSTEIVRGVKGLQQQVQFSSVTAGQMLDAFRQRAIGDIWQAIDDVQWRYDQKAQASILTITGTGTVNWDDDGNGAKSLALPGGGFNPPERRARTQDRNSDAPFYTKPDYSCHVTTVRLPTSTQAKQWSSKPSFDTRIFGRNYHRAWELRDGSVRMVRGSRVEQPEISAADAQRDNARIAAFDNSMGWLSYTPTGQKPAVGNGENVPTTYDFDWTASAVPCASPINPATR</sequence>
<evidence type="ECO:0000256" key="1">
    <source>
        <dbReference type="SAM" id="MobiDB-lite"/>
    </source>
</evidence>
<protein>
    <submittedName>
        <fullName evidence="4">DUF3857 domain-containing protein</fullName>
    </submittedName>
</protein>
<dbReference type="SUPFAM" id="SSF54001">
    <property type="entry name" value="Cysteine proteinases"/>
    <property type="match status" value="1"/>
</dbReference>
<dbReference type="Gene3D" id="3.10.620.30">
    <property type="match status" value="1"/>
</dbReference>
<dbReference type="Gene3D" id="2.60.40.3140">
    <property type="match status" value="1"/>
</dbReference>
<keyword evidence="2" id="KW-0732">Signal</keyword>